<gene>
    <name evidence="14" type="ORF">ADK38_20390</name>
</gene>
<comment type="function">
    <text evidence="5">Catalyzes the oxidation of 2-deoxy-scyllo-inosamine (DOIA) with NAD(+) or NADP(+), forming 3-amino-2,3-dideoxy-scyllo-inosose (amino-DOI).</text>
</comment>
<dbReference type="SUPFAM" id="SSF50129">
    <property type="entry name" value="GroES-like"/>
    <property type="match status" value="1"/>
</dbReference>
<dbReference type="Gene3D" id="3.40.50.720">
    <property type="entry name" value="NAD(P)-binding Rossmann-like Domain"/>
    <property type="match status" value="1"/>
</dbReference>
<dbReference type="InterPro" id="IPR036291">
    <property type="entry name" value="NAD(P)-bd_dom_sf"/>
</dbReference>
<evidence type="ECO:0000259" key="13">
    <source>
        <dbReference type="SMART" id="SM00829"/>
    </source>
</evidence>
<reference evidence="14 15" key="1">
    <citation type="submission" date="2015-07" db="EMBL/GenBank/DDBJ databases">
        <authorList>
            <person name="Ju K.-S."/>
            <person name="Doroghazi J.R."/>
            <person name="Metcalf W.W."/>
        </authorList>
    </citation>
    <scope>NUCLEOTIDE SEQUENCE [LARGE SCALE GENOMIC DNA]</scope>
    <source>
        <strain evidence="14 15">NRRL B-3589</strain>
    </source>
</reference>
<evidence type="ECO:0000256" key="3">
    <source>
        <dbReference type="ARBA" id="ARBA00022833"/>
    </source>
</evidence>
<dbReference type="Gene3D" id="3.90.180.10">
    <property type="entry name" value="Medium-chain alcohol dehydrogenases, catalytic domain"/>
    <property type="match status" value="1"/>
</dbReference>
<evidence type="ECO:0000256" key="7">
    <source>
        <dbReference type="ARBA" id="ARBA00038004"/>
    </source>
</evidence>
<dbReference type="Pfam" id="PF00107">
    <property type="entry name" value="ADH_zinc_N"/>
    <property type="match status" value="1"/>
</dbReference>
<dbReference type="InterPro" id="IPR050129">
    <property type="entry name" value="Zn_alcohol_dh"/>
</dbReference>
<dbReference type="InterPro" id="IPR013154">
    <property type="entry name" value="ADH-like_N"/>
</dbReference>
<dbReference type="PANTHER" id="PTHR43401:SF5">
    <property type="entry name" value="ALCOHOL DEHYDROGENASE-RELATED"/>
    <property type="match status" value="1"/>
</dbReference>
<evidence type="ECO:0000256" key="1">
    <source>
        <dbReference type="ARBA" id="ARBA00001947"/>
    </source>
</evidence>
<dbReference type="RefSeq" id="WP_030884764.1">
    <property type="nucleotide sequence ID" value="NZ_JBIRHZ010000010.1"/>
</dbReference>
<comment type="pathway">
    <text evidence="6">Metabolic intermediate biosynthesis; 2-deoxystreptamine biosynthesis; 2-deoxystreptamine from D-glucose 6-phosphate: step 3/4.</text>
</comment>
<keyword evidence="2 12" id="KW-0479">Metal-binding</keyword>
<dbReference type="CDD" id="cd08234">
    <property type="entry name" value="threonine_DH_like"/>
    <property type="match status" value="1"/>
</dbReference>
<dbReference type="InterPro" id="IPR002328">
    <property type="entry name" value="ADH_Zn_CS"/>
</dbReference>
<keyword evidence="15" id="KW-1185">Reference proteome</keyword>
<dbReference type="Pfam" id="PF08240">
    <property type="entry name" value="ADH_N"/>
    <property type="match status" value="1"/>
</dbReference>
<dbReference type="SMART" id="SM00829">
    <property type="entry name" value="PKS_ER"/>
    <property type="match status" value="1"/>
</dbReference>
<accession>A0ABR5J4P9</accession>
<sequence>MRAVVIEAPNKLNITTIPDPTPGPDDVIVKVAAVGLCGTDVHMLAGEFGPTRYPVVPGHEFSGEIVEVGSQVTGMAAGDLVAADPAIYCGACYWCAKGRGNLCADWRTIGITQDGACAEYVKAPARNIHHLPTGLEPRHATLIEPLSTIVHGLDTVKPDFGDNFLIYGAGTMGLLYLQSAKRAGAATVEVVDLNEERLAVARKLGADSVATSADALPRASSGGWEVVVDCTGAVPAIEDGFGRVRRGGTFQQFGCAPDQELARFSPFRIYNDEIRIVGSMAILHSYGRALDLLAQGLIDSDTMITHGFPLDGYAEALETFGKGTGRKIQIIPGLAAGATA</sequence>
<evidence type="ECO:0000256" key="9">
    <source>
        <dbReference type="ARBA" id="ARBA00039387"/>
    </source>
</evidence>
<name>A0ABR5J4P9_9ACTN</name>
<comment type="similarity">
    <text evidence="7">Belongs to the zinc-containing alcohol dehydrogenase family. DOIA dehydrogenase subfamily.</text>
</comment>
<evidence type="ECO:0000256" key="12">
    <source>
        <dbReference type="RuleBase" id="RU361277"/>
    </source>
</evidence>
<dbReference type="PROSITE" id="PS00059">
    <property type="entry name" value="ADH_ZINC"/>
    <property type="match status" value="1"/>
</dbReference>
<keyword evidence="3 12" id="KW-0862">Zinc</keyword>
<keyword evidence="4" id="KW-0560">Oxidoreductase</keyword>
<dbReference type="InterPro" id="IPR013149">
    <property type="entry name" value="ADH-like_C"/>
</dbReference>
<comment type="catalytic activity">
    <reaction evidence="11">
        <text>2-deoxy-scyllo-inosamine + NADP(+) = 3-amino-2,3-dideoxy-scyllo-inosose + NADPH + H(+)</text>
        <dbReference type="Rhea" id="RHEA:33879"/>
        <dbReference type="ChEBI" id="CHEBI:15378"/>
        <dbReference type="ChEBI" id="CHEBI:57783"/>
        <dbReference type="ChEBI" id="CHEBI:58349"/>
        <dbReference type="ChEBI" id="CHEBI:65002"/>
        <dbReference type="ChEBI" id="CHEBI:65003"/>
        <dbReference type="EC" id="1.1.1.329"/>
    </reaction>
</comment>
<evidence type="ECO:0000313" key="14">
    <source>
        <dbReference type="EMBL" id="KOG88329.1"/>
    </source>
</evidence>
<dbReference type="EMBL" id="LGUT01001741">
    <property type="protein sequence ID" value="KOG88329.1"/>
    <property type="molecule type" value="Genomic_DNA"/>
</dbReference>
<comment type="catalytic activity">
    <reaction evidence="10">
        <text>2-deoxy-scyllo-inosamine + NAD(+) = 3-amino-2,3-dideoxy-scyllo-inosose + NADH + H(+)</text>
        <dbReference type="Rhea" id="RHEA:33883"/>
        <dbReference type="ChEBI" id="CHEBI:15378"/>
        <dbReference type="ChEBI" id="CHEBI:57540"/>
        <dbReference type="ChEBI" id="CHEBI:57945"/>
        <dbReference type="ChEBI" id="CHEBI:65002"/>
        <dbReference type="ChEBI" id="CHEBI:65003"/>
        <dbReference type="EC" id="1.1.1.329"/>
    </reaction>
</comment>
<dbReference type="EC" id="1.1.1.329" evidence="8"/>
<dbReference type="Proteomes" id="UP000037020">
    <property type="component" value="Unassembled WGS sequence"/>
</dbReference>
<evidence type="ECO:0000313" key="15">
    <source>
        <dbReference type="Proteomes" id="UP000037020"/>
    </source>
</evidence>
<comment type="cofactor">
    <cofactor evidence="1 12">
        <name>Zn(2+)</name>
        <dbReference type="ChEBI" id="CHEBI:29105"/>
    </cofactor>
</comment>
<protein>
    <recommendedName>
        <fullName evidence="9">2-deoxy-scyllo-inosamine dehydrogenase</fullName>
        <ecNumber evidence="8">1.1.1.329</ecNumber>
    </recommendedName>
</protein>
<proteinExistence type="inferred from homology"/>
<evidence type="ECO:0000256" key="4">
    <source>
        <dbReference type="ARBA" id="ARBA00023002"/>
    </source>
</evidence>
<evidence type="ECO:0000256" key="10">
    <source>
        <dbReference type="ARBA" id="ARBA00048685"/>
    </source>
</evidence>
<dbReference type="SUPFAM" id="SSF51735">
    <property type="entry name" value="NAD(P)-binding Rossmann-fold domains"/>
    <property type="match status" value="1"/>
</dbReference>
<evidence type="ECO:0000256" key="8">
    <source>
        <dbReference type="ARBA" id="ARBA00039102"/>
    </source>
</evidence>
<organism evidence="14 15">
    <name type="scientific">Streptomyces varsoviensis</name>
    <dbReference type="NCBI Taxonomy" id="67373"/>
    <lineage>
        <taxon>Bacteria</taxon>
        <taxon>Bacillati</taxon>
        <taxon>Actinomycetota</taxon>
        <taxon>Actinomycetes</taxon>
        <taxon>Kitasatosporales</taxon>
        <taxon>Streptomycetaceae</taxon>
        <taxon>Streptomyces</taxon>
    </lineage>
</organism>
<feature type="domain" description="Enoyl reductase (ER)" evidence="13">
    <location>
        <begin position="7"/>
        <end position="330"/>
    </location>
</feature>
<evidence type="ECO:0000256" key="6">
    <source>
        <dbReference type="ARBA" id="ARBA00037908"/>
    </source>
</evidence>
<comment type="caution">
    <text evidence="14">The sequence shown here is derived from an EMBL/GenBank/DDBJ whole genome shotgun (WGS) entry which is preliminary data.</text>
</comment>
<dbReference type="InterPro" id="IPR011032">
    <property type="entry name" value="GroES-like_sf"/>
</dbReference>
<evidence type="ECO:0000256" key="11">
    <source>
        <dbReference type="ARBA" id="ARBA00049085"/>
    </source>
</evidence>
<dbReference type="PANTHER" id="PTHR43401">
    <property type="entry name" value="L-THREONINE 3-DEHYDROGENASE"/>
    <property type="match status" value="1"/>
</dbReference>
<evidence type="ECO:0000256" key="5">
    <source>
        <dbReference type="ARBA" id="ARBA00037678"/>
    </source>
</evidence>
<dbReference type="InterPro" id="IPR020843">
    <property type="entry name" value="ER"/>
</dbReference>
<evidence type="ECO:0000256" key="2">
    <source>
        <dbReference type="ARBA" id="ARBA00022723"/>
    </source>
</evidence>